<organism evidence="2 3">
    <name type="scientific">Tahibacter harae</name>
    <dbReference type="NCBI Taxonomy" id="2963937"/>
    <lineage>
        <taxon>Bacteria</taxon>
        <taxon>Pseudomonadati</taxon>
        <taxon>Pseudomonadota</taxon>
        <taxon>Gammaproteobacteria</taxon>
        <taxon>Lysobacterales</taxon>
        <taxon>Rhodanobacteraceae</taxon>
        <taxon>Tahibacter</taxon>
    </lineage>
</organism>
<accession>A0ABT1QZ23</accession>
<evidence type="ECO:0000313" key="2">
    <source>
        <dbReference type="EMBL" id="MCQ4167543.1"/>
    </source>
</evidence>
<feature type="chain" id="PRO_5046231588" description="DUF1579 domain-containing protein" evidence="1">
    <location>
        <begin position="19"/>
        <end position="170"/>
    </location>
</feature>
<keyword evidence="3" id="KW-1185">Reference proteome</keyword>
<evidence type="ECO:0000256" key="1">
    <source>
        <dbReference type="SAM" id="SignalP"/>
    </source>
</evidence>
<dbReference type="EMBL" id="JANFQO010000033">
    <property type="protein sequence ID" value="MCQ4167543.1"/>
    <property type="molecule type" value="Genomic_DNA"/>
</dbReference>
<sequence>MRTLLFSLPLLLSLPLQAQVADVKKPACADAVFHQFDFWVGDWDVTTPQGKPAGRNRIQAVLKGCAISEEWTGAGGTNGRSYSAWDARNAQWNQYWVADDAGVLYLSGSLQGGSMVLSGEQMDPASGKRSPQRVTWTPNADGSVRQLWESSADGGKTWTTVFEGIYRRRA</sequence>
<evidence type="ECO:0008006" key="4">
    <source>
        <dbReference type="Google" id="ProtNLM"/>
    </source>
</evidence>
<protein>
    <recommendedName>
        <fullName evidence="4">DUF1579 domain-containing protein</fullName>
    </recommendedName>
</protein>
<evidence type="ECO:0000313" key="3">
    <source>
        <dbReference type="Proteomes" id="UP001165498"/>
    </source>
</evidence>
<keyword evidence="1" id="KW-0732">Signal</keyword>
<feature type="signal peptide" evidence="1">
    <location>
        <begin position="1"/>
        <end position="18"/>
    </location>
</feature>
<dbReference type="Proteomes" id="UP001165498">
    <property type="component" value="Unassembled WGS sequence"/>
</dbReference>
<gene>
    <name evidence="2" type="ORF">NM961_22750</name>
</gene>
<comment type="caution">
    <text evidence="2">The sequence shown here is derived from an EMBL/GenBank/DDBJ whole genome shotgun (WGS) entry which is preliminary data.</text>
</comment>
<name>A0ABT1QZ23_9GAMM</name>
<proteinExistence type="predicted"/>
<dbReference type="RefSeq" id="WP_255916728.1">
    <property type="nucleotide sequence ID" value="NZ_JANFQO010000033.1"/>
</dbReference>
<reference evidence="2" key="1">
    <citation type="submission" date="2022-07" db="EMBL/GenBank/DDBJ databases">
        <title>Tahibacter sp., a new gammaproteobacterium isolated from the silt sample collected at pig farm.</title>
        <authorList>
            <person name="Chen H."/>
        </authorList>
    </citation>
    <scope>NUCLEOTIDE SEQUENCE</scope>
    <source>
        <strain evidence="2">P2K</strain>
    </source>
</reference>